<proteinExistence type="predicted"/>
<dbReference type="OrthoDB" id="9786632at2"/>
<dbReference type="RefSeq" id="WP_074255802.1">
    <property type="nucleotide sequence ID" value="NZ_FSRL01000001.1"/>
</dbReference>
<name>A0A1N6FJ70_9RHOB</name>
<dbReference type="AlphaFoldDB" id="A0A1N6FJ70"/>
<gene>
    <name evidence="1" type="ORF">SAMN05444002_1713</name>
</gene>
<dbReference type="Proteomes" id="UP000184932">
    <property type="component" value="Unassembled WGS sequence"/>
</dbReference>
<reference evidence="2" key="1">
    <citation type="submission" date="2016-11" db="EMBL/GenBank/DDBJ databases">
        <authorList>
            <person name="Varghese N."/>
            <person name="Submissions S."/>
        </authorList>
    </citation>
    <scope>NUCLEOTIDE SEQUENCE [LARGE SCALE GENOMIC DNA]</scope>
    <source>
        <strain evidence="2">DSM 29440</strain>
    </source>
</reference>
<dbReference type="EMBL" id="FSRL01000001">
    <property type="protein sequence ID" value="SIN95321.1"/>
    <property type="molecule type" value="Genomic_DNA"/>
</dbReference>
<accession>A0A1N6FJ70</accession>
<keyword evidence="2" id="KW-1185">Reference proteome</keyword>
<sequence>MPHRMRFFFTSPAPALATLPLPPGLALRNLAPPFALLCTGETPLAELELNTPGDGTFDAEIAEYLEKVALGSGDKALVTATLGSCTAILCAQVLFHGRSTDDVLNDLDPFWDALDAAHQGLIQADGQGFYQGADFVLNIGRITPPAPASSRPAP</sequence>
<evidence type="ECO:0000313" key="2">
    <source>
        <dbReference type="Proteomes" id="UP000184932"/>
    </source>
</evidence>
<organism evidence="1 2">
    <name type="scientific">Vannielia litorea</name>
    <dbReference type="NCBI Taxonomy" id="1217970"/>
    <lineage>
        <taxon>Bacteria</taxon>
        <taxon>Pseudomonadati</taxon>
        <taxon>Pseudomonadota</taxon>
        <taxon>Alphaproteobacteria</taxon>
        <taxon>Rhodobacterales</taxon>
        <taxon>Paracoccaceae</taxon>
        <taxon>Vannielia</taxon>
    </lineage>
</organism>
<protein>
    <submittedName>
        <fullName evidence="1">Uncharacterized protein</fullName>
    </submittedName>
</protein>
<dbReference type="STRING" id="1217970.SAMN05444002_1713"/>
<evidence type="ECO:0000313" key="1">
    <source>
        <dbReference type="EMBL" id="SIN95321.1"/>
    </source>
</evidence>